<evidence type="ECO:0000313" key="2">
    <source>
        <dbReference type="EMBL" id="AJD51475.1"/>
    </source>
</evidence>
<gene>
    <name evidence="2" type="ORF">TH3_06775</name>
</gene>
<dbReference type="Pfam" id="PF13527">
    <property type="entry name" value="Acetyltransf_9"/>
    <property type="match status" value="1"/>
</dbReference>
<organism evidence="2 3">
    <name type="scientific">Thalassospira xiamenensis M-5 = DSM 17429</name>
    <dbReference type="NCBI Taxonomy" id="1123366"/>
    <lineage>
        <taxon>Bacteria</taxon>
        <taxon>Pseudomonadati</taxon>
        <taxon>Pseudomonadota</taxon>
        <taxon>Alphaproteobacteria</taxon>
        <taxon>Rhodospirillales</taxon>
        <taxon>Thalassospiraceae</taxon>
        <taxon>Thalassospira</taxon>
    </lineage>
</organism>
<evidence type="ECO:0000259" key="1">
    <source>
        <dbReference type="PROSITE" id="PS51186"/>
    </source>
</evidence>
<dbReference type="InterPro" id="IPR000182">
    <property type="entry name" value="GNAT_dom"/>
</dbReference>
<dbReference type="InterPro" id="IPR016181">
    <property type="entry name" value="Acyl_CoA_acyltransferase"/>
</dbReference>
<dbReference type="Proteomes" id="UP000007127">
    <property type="component" value="Chromosome"/>
</dbReference>
<feature type="domain" description="N-acetyltransferase" evidence="1">
    <location>
        <begin position="1"/>
        <end position="148"/>
    </location>
</feature>
<dbReference type="GO" id="GO:0016747">
    <property type="term" value="F:acyltransferase activity, transferring groups other than amino-acyl groups"/>
    <property type="evidence" value="ECO:0007669"/>
    <property type="project" value="InterPro"/>
</dbReference>
<dbReference type="Gene3D" id="3.40.630.30">
    <property type="match status" value="1"/>
</dbReference>
<sequence length="170" mass="18456">MLIRDETKSDIPAIHALLASAFATAPHSQQTEHLIVDALRKKGKLSISLVAIEDNELVGCVAFSPITIDGKNIDWFGLGPVAVCPDRQGFGIGSELIQAGIARLRINDAAGCVVLGEPDYYSRFGFAPLPDLKLDGVPEQYFMARPLIDDIPAGKAEYDPAFYISPNHHR</sequence>
<dbReference type="KEGG" id="txi:TH3_06775"/>
<dbReference type="CDD" id="cd04301">
    <property type="entry name" value="NAT_SF"/>
    <property type="match status" value="1"/>
</dbReference>
<accession>A0AB72UB36</accession>
<dbReference type="EMBL" id="CP004388">
    <property type="protein sequence ID" value="AJD51475.1"/>
    <property type="molecule type" value="Genomic_DNA"/>
</dbReference>
<dbReference type="GeneID" id="31927039"/>
<dbReference type="SUPFAM" id="SSF55729">
    <property type="entry name" value="Acyl-CoA N-acyltransferases (Nat)"/>
    <property type="match status" value="1"/>
</dbReference>
<reference evidence="2 3" key="1">
    <citation type="journal article" date="2012" name="J. Bacteriol.">
        <title>Genome sequence of Thalassospira xiamenensis type strain M-5.</title>
        <authorList>
            <person name="Lai Q."/>
            <person name="Shao Z."/>
        </authorList>
    </citation>
    <scope>NUCLEOTIDE SEQUENCE [LARGE SCALE GENOMIC DNA]</scope>
    <source>
        <strain evidence="2 3">M-5</strain>
    </source>
</reference>
<proteinExistence type="predicted"/>
<dbReference type="RefSeq" id="WP_007090908.1">
    <property type="nucleotide sequence ID" value="NZ_CP004388.1"/>
</dbReference>
<protein>
    <submittedName>
        <fullName evidence="2">Acetyltransferase (GNAT) family protein</fullName>
    </submittedName>
</protein>
<dbReference type="AlphaFoldDB" id="A0AB72UB36"/>
<name>A0AB72UB36_9PROT</name>
<dbReference type="PROSITE" id="PS51186">
    <property type="entry name" value="GNAT"/>
    <property type="match status" value="1"/>
</dbReference>
<evidence type="ECO:0000313" key="3">
    <source>
        <dbReference type="Proteomes" id="UP000007127"/>
    </source>
</evidence>